<accession>C6WGU3</accession>
<dbReference type="Proteomes" id="UP000002213">
    <property type="component" value="Chromosome"/>
</dbReference>
<reference evidence="1 2" key="1">
    <citation type="journal article" date="2009" name="Stand. Genomic Sci.">
        <title>Complete genome sequence of Actinosynnema mirum type strain (101).</title>
        <authorList>
            <person name="Land M."/>
            <person name="Lapidus A."/>
            <person name="Mayilraj S."/>
            <person name="Chen F."/>
            <person name="Copeland A."/>
            <person name="Del Rio T.G."/>
            <person name="Nolan M."/>
            <person name="Lucas S."/>
            <person name="Tice H."/>
            <person name="Cheng J.F."/>
            <person name="Chertkov O."/>
            <person name="Bruce D."/>
            <person name="Goodwin L."/>
            <person name="Pitluck S."/>
            <person name="Rohde M."/>
            <person name="Goker M."/>
            <person name="Pati A."/>
            <person name="Ivanova N."/>
            <person name="Mavromatis K."/>
            <person name="Chen A."/>
            <person name="Palaniappan K."/>
            <person name="Hauser L."/>
            <person name="Chang Y.J."/>
            <person name="Jeffries C.C."/>
            <person name="Brettin T."/>
            <person name="Detter J.C."/>
            <person name="Han C."/>
            <person name="Chain P."/>
            <person name="Tindall B.J."/>
            <person name="Bristow J."/>
            <person name="Eisen J.A."/>
            <person name="Markowitz V."/>
            <person name="Hugenholtz P."/>
            <person name="Kyrpides N.C."/>
            <person name="Klenk H.P."/>
        </authorList>
    </citation>
    <scope>NUCLEOTIDE SEQUENCE [LARGE SCALE GENOMIC DNA]</scope>
    <source>
        <strain evidence="2">ATCC 29888 / DSM 43827 / JCM 3225 / NBRC 14064 / NCIMB 13271 / NRRL B-12336 / IMRU 3971 / 101</strain>
    </source>
</reference>
<gene>
    <name evidence="1" type="ordered locus">Amir_2065</name>
</gene>
<evidence type="ECO:0000313" key="2">
    <source>
        <dbReference type="Proteomes" id="UP000002213"/>
    </source>
</evidence>
<dbReference type="KEGG" id="ami:Amir_2065"/>
<sequence length="33" mass="3348">MSPLVPNGPLFGGSPDWVASAYAQCVIAVSSLL</sequence>
<keyword evidence="2" id="KW-1185">Reference proteome</keyword>
<dbReference type="HOGENOM" id="CLU_3380117_0_0_11"/>
<evidence type="ECO:0000313" key="1">
    <source>
        <dbReference type="EMBL" id="ACU36011.1"/>
    </source>
</evidence>
<dbReference type="AlphaFoldDB" id="C6WGU3"/>
<dbReference type="EMBL" id="CP001630">
    <property type="protein sequence ID" value="ACU36011.1"/>
    <property type="molecule type" value="Genomic_DNA"/>
</dbReference>
<organism evidence="1 2">
    <name type="scientific">Actinosynnema mirum (strain ATCC 29888 / DSM 43827 / JCM 3225 / NBRC 14064 / NCIMB 13271 / NRRL B-12336 / IMRU 3971 / 101)</name>
    <dbReference type="NCBI Taxonomy" id="446462"/>
    <lineage>
        <taxon>Bacteria</taxon>
        <taxon>Bacillati</taxon>
        <taxon>Actinomycetota</taxon>
        <taxon>Actinomycetes</taxon>
        <taxon>Pseudonocardiales</taxon>
        <taxon>Pseudonocardiaceae</taxon>
        <taxon>Actinosynnema</taxon>
    </lineage>
</organism>
<proteinExistence type="predicted"/>
<protein>
    <submittedName>
        <fullName evidence="1">Uncharacterized protein</fullName>
    </submittedName>
</protein>
<name>C6WGU3_ACTMD</name>
<dbReference type="STRING" id="446462.Amir_2065"/>